<dbReference type="GO" id="GO:0046872">
    <property type="term" value="F:metal ion binding"/>
    <property type="evidence" value="ECO:0007669"/>
    <property type="project" value="UniProtKB-KW"/>
</dbReference>
<reference evidence="17 18" key="1">
    <citation type="submission" date="2019-07" db="EMBL/GenBank/DDBJ databases">
        <title>Genomes of Cafeteria roenbergensis.</title>
        <authorList>
            <person name="Fischer M.G."/>
            <person name="Hackl T."/>
            <person name="Roman M."/>
        </authorList>
    </citation>
    <scope>NUCLEOTIDE SEQUENCE [LARGE SCALE GENOMIC DNA]</scope>
    <source>
        <strain evidence="13 18">BVI</strain>
        <strain evidence="14 20">Cflag</strain>
        <strain evidence="16 17">E4-10P</strain>
        <strain evidence="15 19">RCC970-E3</strain>
    </source>
</reference>
<evidence type="ECO:0000256" key="8">
    <source>
        <dbReference type="ARBA" id="ARBA00022989"/>
    </source>
</evidence>
<gene>
    <name evidence="16" type="ORF">FNF27_06387</name>
    <name evidence="15" type="ORF">FNF28_04014</name>
    <name evidence="13" type="ORF">FNF29_04603</name>
    <name evidence="14" type="ORF">FNF31_05992</name>
</gene>
<dbReference type="Proteomes" id="UP000323011">
    <property type="component" value="Unassembled WGS sequence"/>
</dbReference>
<dbReference type="Proteomes" id="UP000322899">
    <property type="component" value="Unassembled WGS sequence"/>
</dbReference>
<dbReference type="EMBL" id="VLTO01000055">
    <property type="protein sequence ID" value="KAA0171268.1"/>
    <property type="molecule type" value="Genomic_DNA"/>
</dbReference>
<dbReference type="Proteomes" id="UP000324907">
    <property type="component" value="Unassembled WGS sequence"/>
</dbReference>
<dbReference type="Proteomes" id="UP000325113">
    <property type="component" value="Unassembled WGS sequence"/>
</dbReference>
<comment type="caution">
    <text evidence="14">The sequence shown here is derived from an EMBL/GenBank/DDBJ whole genome shotgun (WGS) entry which is preliminary data.</text>
</comment>
<evidence type="ECO:0000256" key="11">
    <source>
        <dbReference type="SAM" id="Phobius"/>
    </source>
</evidence>
<comment type="subcellular location">
    <subcellularLocation>
        <location evidence="2">Membrane</location>
        <topology evidence="2">Multi-pass membrane protein</topology>
    </subcellularLocation>
</comment>
<evidence type="ECO:0000256" key="4">
    <source>
        <dbReference type="ARBA" id="ARBA00022617"/>
    </source>
</evidence>
<protein>
    <recommendedName>
        <fullName evidence="12">Cytochrome b561 domain-containing protein</fullName>
    </recommendedName>
</protein>
<dbReference type="PANTHER" id="PTHR15422">
    <property type="entry name" value="OS05G0565100 PROTEIN"/>
    <property type="match status" value="1"/>
</dbReference>
<keyword evidence="3" id="KW-0813">Transport</keyword>
<dbReference type="SMART" id="SM00665">
    <property type="entry name" value="B561"/>
    <property type="match status" value="1"/>
</dbReference>
<dbReference type="GO" id="GO:0140575">
    <property type="term" value="F:transmembrane monodehydroascorbate reductase activity"/>
    <property type="evidence" value="ECO:0007669"/>
    <property type="project" value="InterPro"/>
</dbReference>
<keyword evidence="4" id="KW-0349">Heme</keyword>
<dbReference type="GO" id="GO:0016020">
    <property type="term" value="C:membrane"/>
    <property type="evidence" value="ECO:0007669"/>
    <property type="project" value="UniProtKB-SubCell"/>
</dbReference>
<evidence type="ECO:0000313" key="17">
    <source>
        <dbReference type="Proteomes" id="UP000322899"/>
    </source>
</evidence>
<evidence type="ECO:0000256" key="1">
    <source>
        <dbReference type="ARBA" id="ARBA00001970"/>
    </source>
</evidence>
<keyword evidence="5 11" id="KW-0812">Transmembrane</keyword>
<keyword evidence="6" id="KW-0479">Metal-binding</keyword>
<dbReference type="InterPro" id="IPR045150">
    <property type="entry name" value="CYB561D1/2"/>
</dbReference>
<accession>A0A5A8CSP9</accession>
<evidence type="ECO:0000313" key="18">
    <source>
        <dbReference type="Proteomes" id="UP000323011"/>
    </source>
</evidence>
<feature type="transmembrane region" description="Helical" evidence="11">
    <location>
        <begin position="37"/>
        <end position="55"/>
    </location>
</feature>
<organism evidence="14 20">
    <name type="scientific">Cafeteria roenbergensis</name>
    <name type="common">Marine flagellate</name>
    <dbReference type="NCBI Taxonomy" id="33653"/>
    <lineage>
        <taxon>Eukaryota</taxon>
        <taxon>Sar</taxon>
        <taxon>Stramenopiles</taxon>
        <taxon>Bigyra</taxon>
        <taxon>Opalozoa</taxon>
        <taxon>Bicosoecida</taxon>
        <taxon>Cafeteriaceae</taxon>
        <taxon>Cafeteria</taxon>
    </lineage>
</organism>
<dbReference type="AlphaFoldDB" id="A0A5A8CSP9"/>
<keyword evidence="8 11" id="KW-1133">Transmembrane helix</keyword>
<name>A0A5A8CSP9_CAFRO</name>
<evidence type="ECO:0000313" key="14">
    <source>
        <dbReference type="EMBL" id="KAA0156086.1"/>
    </source>
</evidence>
<keyword evidence="7" id="KW-0249">Electron transport</keyword>
<feature type="transmembrane region" description="Helical" evidence="11">
    <location>
        <begin position="117"/>
        <end position="140"/>
    </location>
</feature>
<keyword evidence="18" id="KW-1185">Reference proteome</keyword>
<feature type="transmembrane region" description="Helical" evidence="11">
    <location>
        <begin position="188"/>
        <end position="210"/>
    </location>
</feature>
<evidence type="ECO:0000259" key="12">
    <source>
        <dbReference type="PROSITE" id="PS50939"/>
    </source>
</evidence>
<keyword evidence="10 11" id="KW-0472">Membrane</keyword>
<dbReference type="PROSITE" id="PS50939">
    <property type="entry name" value="CYTOCHROME_B561"/>
    <property type="match status" value="1"/>
</dbReference>
<evidence type="ECO:0000256" key="10">
    <source>
        <dbReference type="ARBA" id="ARBA00023136"/>
    </source>
</evidence>
<evidence type="ECO:0000256" key="7">
    <source>
        <dbReference type="ARBA" id="ARBA00022982"/>
    </source>
</evidence>
<evidence type="ECO:0000256" key="5">
    <source>
        <dbReference type="ARBA" id="ARBA00022692"/>
    </source>
</evidence>
<dbReference type="InterPro" id="IPR006593">
    <property type="entry name" value="Cyt_b561/ferric_Rdtase_TM"/>
</dbReference>
<dbReference type="Pfam" id="PF03188">
    <property type="entry name" value="Cytochrom_B561"/>
    <property type="match status" value="1"/>
</dbReference>
<dbReference type="Gene3D" id="1.20.120.1770">
    <property type="match status" value="1"/>
</dbReference>
<evidence type="ECO:0000256" key="9">
    <source>
        <dbReference type="ARBA" id="ARBA00023004"/>
    </source>
</evidence>
<evidence type="ECO:0000313" key="13">
    <source>
        <dbReference type="EMBL" id="KAA0151404.1"/>
    </source>
</evidence>
<feature type="transmembrane region" description="Helical" evidence="11">
    <location>
        <begin position="7"/>
        <end position="31"/>
    </location>
</feature>
<feature type="transmembrane region" description="Helical" evidence="11">
    <location>
        <begin position="152"/>
        <end position="176"/>
    </location>
</feature>
<dbReference type="EMBL" id="VLTN01000027">
    <property type="protein sequence ID" value="KAA0151404.1"/>
    <property type="molecule type" value="Genomic_DNA"/>
</dbReference>
<evidence type="ECO:0000256" key="2">
    <source>
        <dbReference type="ARBA" id="ARBA00004141"/>
    </source>
</evidence>
<dbReference type="EMBL" id="VLTL01000060">
    <property type="protein sequence ID" value="KAA0164101.1"/>
    <property type="molecule type" value="Genomic_DNA"/>
</dbReference>
<evidence type="ECO:0000256" key="3">
    <source>
        <dbReference type="ARBA" id="ARBA00022448"/>
    </source>
</evidence>
<dbReference type="OrthoDB" id="205226at2759"/>
<evidence type="ECO:0000313" key="15">
    <source>
        <dbReference type="EMBL" id="KAA0164101.1"/>
    </source>
</evidence>
<dbReference type="PANTHER" id="PTHR15422:SF45">
    <property type="entry name" value="CYTOCHROME B561 DOMAIN-CONTAINING PROTEIN"/>
    <property type="match status" value="1"/>
</dbReference>
<evidence type="ECO:0000313" key="19">
    <source>
        <dbReference type="Proteomes" id="UP000324907"/>
    </source>
</evidence>
<feature type="transmembrane region" description="Helical" evidence="11">
    <location>
        <begin position="76"/>
        <end position="97"/>
    </location>
</feature>
<feature type="domain" description="Cytochrome b561" evidence="12">
    <location>
        <begin position="1"/>
        <end position="210"/>
    </location>
</feature>
<proteinExistence type="predicted"/>
<dbReference type="EMBL" id="VLTM01000085">
    <property type="protein sequence ID" value="KAA0156086.1"/>
    <property type="molecule type" value="Genomic_DNA"/>
</dbReference>
<evidence type="ECO:0000256" key="6">
    <source>
        <dbReference type="ARBA" id="ARBA00022723"/>
    </source>
</evidence>
<sequence>MVVVDILLKVASVGVWLATILSLVLPAGFGFFTWHPILMTTSFVLLMSQGLVAYISAWGPLEKSYDRSNRRLVHGVIQLLAGLVALAGFLVAFVSNIDGGAKAEFAIGEDPTTAMHVWLGYLTLLGVLVQCVAGLFKVVLKARDAAATCAPWHGTAGPFIFLCGCVTACLGCSLWFSNSDGVTGQGIGLIVGIVATLVLGFLELCFFPGLSKEDMRERADPSGGEYDAM</sequence>
<evidence type="ECO:0000313" key="16">
    <source>
        <dbReference type="EMBL" id="KAA0171268.1"/>
    </source>
</evidence>
<comment type="cofactor">
    <cofactor evidence="1">
        <name>heme b</name>
        <dbReference type="ChEBI" id="CHEBI:60344"/>
    </cofactor>
</comment>
<keyword evidence="9" id="KW-0408">Iron</keyword>
<evidence type="ECO:0000313" key="20">
    <source>
        <dbReference type="Proteomes" id="UP000325113"/>
    </source>
</evidence>